<reference evidence="3" key="1">
    <citation type="journal article" date="2019" name="Int. J. Syst. Evol. Microbiol.">
        <title>The Global Catalogue of Microorganisms (GCM) 10K type strain sequencing project: providing services to taxonomists for standard genome sequencing and annotation.</title>
        <authorList>
            <consortium name="The Broad Institute Genomics Platform"/>
            <consortium name="The Broad Institute Genome Sequencing Center for Infectious Disease"/>
            <person name="Wu L."/>
            <person name="Ma J."/>
        </authorList>
    </citation>
    <scope>NUCLEOTIDE SEQUENCE [LARGE SCALE GENOMIC DNA]</scope>
    <source>
        <strain evidence="3">JCM 14546</strain>
    </source>
</reference>
<keyword evidence="1" id="KW-0472">Membrane</keyword>
<comment type="caution">
    <text evidence="2">The sequence shown here is derived from an EMBL/GenBank/DDBJ whole genome shotgun (WGS) entry which is preliminary data.</text>
</comment>
<evidence type="ECO:0008006" key="4">
    <source>
        <dbReference type="Google" id="ProtNLM"/>
    </source>
</evidence>
<evidence type="ECO:0000313" key="3">
    <source>
        <dbReference type="Proteomes" id="UP001500755"/>
    </source>
</evidence>
<dbReference type="EMBL" id="BAAANO010000005">
    <property type="protein sequence ID" value="GAA2000573.1"/>
    <property type="molecule type" value="Genomic_DNA"/>
</dbReference>
<keyword evidence="1" id="KW-1133">Transmembrane helix</keyword>
<gene>
    <name evidence="2" type="ORF">GCM10009755_05480</name>
</gene>
<evidence type="ECO:0000256" key="1">
    <source>
        <dbReference type="SAM" id="Phobius"/>
    </source>
</evidence>
<name>A0ABP5EKM5_9MICO</name>
<dbReference type="RefSeq" id="WP_344306743.1">
    <property type="nucleotide sequence ID" value="NZ_BAAANO010000005.1"/>
</dbReference>
<evidence type="ECO:0000313" key="2">
    <source>
        <dbReference type="EMBL" id="GAA2000573.1"/>
    </source>
</evidence>
<organism evidence="2 3">
    <name type="scientific">Brevibacterium samyangense</name>
    <dbReference type="NCBI Taxonomy" id="366888"/>
    <lineage>
        <taxon>Bacteria</taxon>
        <taxon>Bacillati</taxon>
        <taxon>Actinomycetota</taxon>
        <taxon>Actinomycetes</taxon>
        <taxon>Micrococcales</taxon>
        <taxon>Brevibacteriaceae</taxon>
        <taxon>Brevibacterium</taxon>
    </lineage>
</organism>
<keyword evidence="1" id="KW-0812">Transmembrane</keyword>
<sequence>MSGRQPALSGSARRATLGWTGERIVVTVLGLVFILVGIALLALGVRASAVAEQREATWERDVATSEAVDSDVKKGDRRFREIYVWDDVNGVEHEYRTGWRDTRPRNSPEQIELLVDPEDHTHAVRVGNHRATTFFGIGGIASLAGLVVLIAGIRGNRGRANARTFPVRHT</sequence>
<feature type="transmembrane region" description="Helical" evidence="1">
    <location>
        <begin position="134"/>
        <end position="153"/>
    </location>
</feature>
<dbReference type="Proteomes" id="UP001500755">
    <property type="component" value="Unassembled WGS sequence"/>
</dbReference>
<keyword evidence="3" id="KW-1185">Reference proteome</keyword>
<feature type="transmembrane region" description="Helical" evidence="1">
    <location>
        <begin position="24"/>
        <end position="45"/>
    </location>
</feature>
<protein>
    <recommendedName>
        <fullName evidence="4">DUF3592 domain-containing protein</fullName>
    </recommendedName>
</protein>
<proteinExistence type="predicted"/>
<accession>A0ABP5EKM5</accession>